<keyword evidence="1" id="KW-1133">Transmembrane helix</keyword>
<dbReference type="EMBL" id="QFPW01000006">
    <property type="protein sequence ID" value="PZQ49697.1"/>
    <property type="molecule type" value="Genomic_DNA"/>
</dbReference>
<evidence type="ECO:0000256" key="1">
    <source>
        <dbReference type="SAM" id="Phobius"/>
    </source>
</evidence>
<evidence type="ECO:0000313" key="4">
    <source>
        <dbReference type="Proteomes" id="UP000249185"/>
    </source>
</evidence>
<accession>A0A2W5PXS9</accession>
<dbReference type="AlphaFoldDB" id="A0A2W5PXS9"/>
<reference evidence="3 4" key="1">
    <citation type="submission" date="2017-08" db="EMBL/GenBank/DDBJ databases">
        <title>Infants hospitalized years apart are colonized by the same room-sourced microbial strains.</title>
        <authorList>
            <person name="Brooks B."/>
            <person name="Olm M.R."/>
            <person name="Firek B.A."/>
            <person name="Baker R."/>
            <person name="Thomas B.C."/>
            <person name="Morowitz M.J."/>
            <person name="Banfield J.F."/>
        </authorList>
    </citation>
    <scope>NUCLEOTIDE SEQUENCE [LARGE SCALE GENOMIC DNA]</scope>
    <source>
        <strain evidence="3">S2_005_002_R2_34</strain>
    </source>
</reference>
<dbReference type="InterPro" id="IPR006976">
    <property type="entry name" value="VanZ-like"/>
</dbReference>
<keyword evidence="1" id="KW-0472">Membrane</keyword>
<organism evidence="3 4">
    <name type="scientific">Rhodovulum sulfidophilum</name>
    <name type="common">Rhodobacter sulfidophilus</name>
    <dbReference type="NCBI Taxonomy" id="35806"/>
    <lineage>
        <taxon>Bacteria</taxon>
        <taxon>Pseudomonadati</taxon>
        <taxon>Pseudomonadota</taxon>
        <taxon>Alphaproteobacteria</taxon>
        <taxon>Rhodobacterales</taxon>
        <taxon>Paracoccaceae</taxon>
        <taxon>Rhodovulum</taxon>
    </lineage>
</organism>
<sequence>MRYLLSLNQRYWPILVLALLAVVTAGSLDPAQPLPGVLPWDKGRHFLAYAAIALPIALARPRRWGWLIVALLGWSIAIEIIQPFVGRSRDIRDFLANATGVGLALLVSEVLRRAAALVLRRG</sequence>
<proteinExistence type="predicted"/>
<protein>
    <recommendedName>
        <fullName evidence="2">VanZ-like domain-containing protein</fullName>
    </recommendedName>
</protein>
<comment type="caution">
    <text evidence="3">The sequence shown here is derived from an EMBL/GenBank/DDBJ whole genome shotgun (WGS) entry which is preliminary data.</text>
</comment>
<gene>
    <name evidence="3" type="ORF">DI556_09505</name>
</gene>
<evidence type="ECO:0000313" key="3">
    <source>
        <dbReference type="EMBL" id="PZQ49697.1"/>
    </source>
</evidence>
<feature type="transmembrane region" description="Helical" evidence="1">
    <location>
        <begin position="66"/>
        <end position="85"/>
    </location>
</feature>
<name>A0A2W5PXS9_RHOSU</name>
<dbReference type="Proteomes" id="UP000249185">
    <property type="component" value="Unassembled WGS sequence"/>
</dbReference>
<evidence type="ECO:0000259" key="2">
    <source>
        <dbReference type="Pfam" id="PF04892"/>
    </source>
</evidence>
<keyword evidence="1" id="KW-0812">Transmembrane</keyword>
<dbReference type="Pfam" id="PF04892">
    <property type="entry name" value="VanZ"/>
    <property type="match status" value="1"/>
</dbReference>
<feature type="domain" description="VanZ-like" evidence="2">
    <location>
        <begin position="40"/>
        <end position="110"/>
    </location>
</feature>